<dbReference type="InterPro" id="IPR029063">
    <property type="entry name" value="SAM-dependent_MTases_sf"/>
</dbReference>
<dbReference type="EMBL" id="LT837803">
    <property type="protein sequence ID" value="SMB27366.1"/>
    <property type="molecule type" value="Genomic_DNA"/>
</dbReference>
<name>A0A7Z7MVG5_9PROT</name>
<evidence type="ECO:0000313" key="2">
    <source>
        <dbReference type="Proteomes" id="UP000242886"/>
    </source>
</evidence>
<dbReference type="Gene3D" id="3.40.50.150">
    <property type="entry name" value="Vaccinia Virus protein VP39"/>
    <property type="match status" value="1"/>
</dbReference>
<gene>
    <name evidence="1" type="ORF">SDENCHOL_20372</name>
</gene>
<keyword evidence="2" id="KW-1185">Reference proteome</keyword>
<evidence type="ECO:0000313" key="1">
    <source>
        <dbReference type="EMBL" id="SMB27366.1"/>
    </source>
</evidence>
<dbReference type="SUPFAM" id="SSF53335">
    <property type="entry name" value="S-adenosyl-L-methionine-dependent methyltransferases"/>
    <property type="match status" value="1"/>
</dbReference>
<dbReference type="RefSeq" id="WP_154716883.1">
    <property type="nucleotide sequence ID" value="NZ_LT837803.1"/>
</dbReference>
<accession>A0A7Z7MVG5</accession>
<dbReference type="AlphaFoldDB" id="A0A7Z7MVG5"/>
<dbReference type="Proteomes" id="UP000242886">
    <property type="component" value="Chromosome SDENCHOL"/>
</dbReference>
<sequence length="279" mass="30181">MSDTSKSESQWPQAAYFFLRLIGPPLRPVSADIGIVETQIARWHEKAGRPPRALILGVTPEYCKLAWPEGSVVRAIDRTQAMIDHVWPGPAEHVTQGDWLDLPVAGGSLDIVLCDGGLHLLPYPLGQGTLARRLAASLAPDGLCLFRLFAPSGSGPGETPENVLDALAAGAIPDLNVLKLRLGMALQASAEEGVKLDDVWQCLHRAHPDRAILARRLGWSEEHLGAIDAYRDTAARYHFVTEAQAIATFAAAGLALRARHQPDYPLGERCPTLVFGGDR</sequence>
<organism evidence="1 2">
    <name type="scientific">Sterolibacterium denitrificans</name>
    <dbReference type="NCBI Taxonomy" id="157592"/>
    <lineage>
        <taxon>Bacteria</taxon>
        <taxon>Pseudomonadati</taxon>
        <taxon>Pseudomonadota</taxon>
        <taxon>Betaproteobacteria</taxon>
        <taxon>Nitrosomonadales</taxon>
        <taxon>Sterolibacteriaceae</taxon>
        <taxon>Sterolibacterium</taxon>
    </lineage>
</organism>
<reference evidence="1" key="1">
    <citation type="submission" date="2017-03" db="EMBL/GenBank/DDBJ databases">
        <authorList>
            <consortium name="AG Boll"/>
        </authorList>
    </citation>
    <scope>NUCLEOTIDE SEQUENCE [LARGE SCALE GENOMIC DNA]</scope>
    <source>
        <strain evidence="1">Chol</strain>
    </source>
</reference>
<protein>
    <recommendedName>
        <fullName evidence="3">Methyltransferase type 11 domain-containing protein</fullName>
    </recommendedName>
</protein>
<proteinExistence type="predicted"/>
<evidence type="ECO:0008006" key="3">
    <source>
        <dbReference type="Google" id="ProtNLM"/>
    </source>
</evidence>